<protein>
    <submittedName>
        <fullName evidence="2">Uncharacterized protein</fullName>
    </submittedName>
</protein>
<comment type="caution">
    <text evidence="2">The sequence shown here is derived from an EMBL/GenBank/DDBJ whole genome shotgun (WGS) entry which is preliminary data.</text>
</comment>
<dbReference type="Proteomes" id="UP000192758">
    <property type="component" value="Unassembled WGS sequence"/>
</dbReference>
<proteinExistence type="predicted"/>
<organism evidence="2 3">
    <name type="scientific">Ecytonucleospora hepatopenaei</name>
    <dbReference type="NCBI Taxonomy" id="646526"/>
    <lineage>
        <taxon>Eukaryota</taxon>
        <taxon>Fungi</taxon>
        <taxon>Fungi incertae sedis</taxon>
        <taxon>Microsporidia</taxon>
        <taxon>Enterocytozoonidae</taxon>
        <taxon>Ecytonucleospora</taxon>
    </lineage>
</organism>
<evidence type="ECO:0000313" key="3">
    <source>
        <dbReference type="Proteomes" id="UP000192758"/>
    </source>
</evidence>
<evidence type="ECO:0000313" key="2">
    <source>
        <dbReference type="EMBL" id="OQS53849.1"/>
    </source>
</evidence>
<feature type="region of interest" description="Disordered" evidence="1">
    <location>
        <begin position="1"/>
        <end position="29"/>
    </location>
</feature>
<sequence length="94" mass="11466">MERRNEIIEEDNQASRRHPGKCRREKEYRKRMKEAAKEYKRQETSQEELNELIKIIAEAVEDKQIRKKLTEAVKSIKEEEEEDEDENDRITKFN</sequence>
<dbReference type="VEuPathDB" id="MicrosporidiaDB:EHP00_1504"/>
<name>A0A1W0E3R4_9MICR</name>
<dbReference type="EMBL" id="MNPJ01000025">
    <property type="protein sequence ID" value="OQS53849.1"/>
    <property type="molecule type" value="Genomic_DNA"/>
</dbReference>
<evidence type="ECO:0000256" key="1">
    <source>
        <dbReference type="SAM" id="MobiDB-lite"/>
    </source>
</evidence>
<dbReference type="AlphaFoldDB" id="A0A1W0E3R4"/>
<keyword evidence="3" id="KW-1185">Reference proteome</keyword>
<feature type="compositionally biased region" description="Acidic residues" evidence="1">
    <location>
        <begin position="78"/>
        <end position="87"/>
    </location>
</feature>
<gene>
    <name evidence="2" type="ORF">EHP00_1504</name>
</gene>
<feature type="region of interest" description="Disordered" evidence="1">
    <location>
        <begin position="74"/>
        <end position="94"/>
    </location>
</feature>
<accession>A0A1W0E3R4</accession>
<reference evidence="2 3" key="1">
    <citation type="journal article" date="2017" name="Environ. Microbiol.">
        <title>Decay of the glycolytic pathway and adaptation to intranuclear parasitism within Enterocytozoonidae microsporidia.</title>
        <authorList>
            <person name="Wiredu Boakye D."/>
            <person name="Jaroenlak P."/>
            <person name="Prachumwat A."/>
            <person name="Williams T.A."/>
            <person name="Bateman K.S."/>
            <person name="Itsathitphaisarn O."/>
            <person name="Sritunyalucksana K."/>
            <person name="Paszkiewicz K.H."/>
            <person name="Moore K.A."/>
            <person name="Stentiford G.D."/>
            <person name="Williams B.A."/>
        </authorList>
    </citation>
    <scope>NUCLEOTIDE SEQUENCE [LARGE SCALE GENOMIC DNA]</scope>
    <source>
        <strain evidence="2 3">TH1</strain>
    </source>
</reference>